<protein>
    <recommendedName>
        <fullName evidence="4">F-box domain-containing protein</fullName>
    </recommendedName>
</protein>
<feature type="region of interest" description="Disordered" evidence="1">
    <location>
        <begin position="397"/>
        <end position="432"/>
    </location>
</feature>
<evidence type="ECO:0000313" key="3">
    <source>
        <dbReference type="Proteomes" id="UP001610446"/>
    </source>
</evidence>
<feature type="region of interest" description="Disordered" evidence="1">
    <location>
        <begin position="552"/>
        <end position="575"/>
    </location>
</feature>
<comment type="caution">
    <text evidence="2">The sequence shown here is derived from an EMBL/GenBank/DDBJ whole genome shotgun (WGS) entry which is preliminary data.</text>
</comment>
<proteinExistence type="predicted"/>
<accession>A0ABR4JD23</accession>
<gene>
    <name evidence="2" type="ORF">BJY01DRAFT_258208</name>
</gene>
<evidence type="ECO:0000313" key="2">
    <source>
        <dbReference type="EMBL" id="KAL2837900.1"/>
    </source>
</evidence>
<feature type="compositionally biased region" description="Acidic residues" evidence="1">
    <location>
        <begin position="416"/>
        <end position="427"/>
    </location>
</feature>
<evidence type="ECO:0008006" key="4">
    <source>
        <dbReference type="Google" id="ProtNLM"/>
    </source>
</evidence>
<reference evidence="2 3" key="1">
    <citation type="submission" date="2024-07" db="EMBL/GenBank/DDBJ databases">
        <title>Section-level genome sequencing and comparative genomics of Aspergillus sections Usti and Cavernicolus.</title>
        <authorList>
            <consortium name="Lawrence Berkeley National Laboratory"/>
            <person name="Nybo J.L."/>
            <person name="Vesth T.C."/>
            <person name="Theobald S."/>
            <person name="Frisvad J.C."/>
            <person name="Larsen T.O."/>
            <person name="Kjaerboelling I."/>
            <person name="Rothschild-Mancinelli K."/>
            <person name="Lyhne E.K."/>
            <person name="Kogle M.E."/>
            <person name="Barry K."/>
            <person name="Clum A."/>
            <person name="Na H."/>
            <person name="Ledsgaard L."/>
            <person name="Lin J."/>
            <person name="Lipzen A."/>
            <person name="Kuo A."/>
            <person name="Riley R."/>
            <person name="Mondo S."/>
            <person name="Labutti K."/>
            <person name="Haridas S."/>
            <person name="Pangalinan J."/>
            <person name="Salamov A.A."/>
            <person name="Simmons B.A."/>
            <person name="Magnuson J.K."/>
            <person name="Chen J."/>
            <person name="Drula E."/>
            <person name="Henrissat B."/>
            <person name="Wiebenga A."/>
            <person name="Lubbers R.J."/>
            <person name="Gomes A.C."/>
            <person name="Makela M.R."/>
            <person name="Stajich J."/>
            <person name="Grigoriev I.V."/>
            <person name="Mortensen U.H."/>
            <person name="De Vries R.P."/>
            <person name="Baker S.E."/>
            <person name="Andersen M.R."/>
        </authorList>
    </citation>
    <scope>NUCLEOTIDE SEQUENCE [LARGE SCALE GENOMIC DNA]</scope>
    <source>
        <strain evidence="2 3">CBS 123904</strain>
    </source>
</reference>
<evidence type="ECO:0000256" key="1">
    <source>
        <dbReference type="SAM" id="MobiDB-lite"/>
    </source>
</evidence>
<name>A0ABR4JD23_9EURO</name>
<dbReference type="EMBL" id="JBFXLU010000153">
    <property type="protein sequence ID" value="KAL2837900.1"/>
    <property type="molecule type" value="Genomic_DNA"/>
</dbReference>
<feature type="compositionally biased region" description="Polar residues" evidence="1">
    <location>
        <begin position="555"/>
        <end position="571"/>
    </location>
</feature>
<sequence length="845" mass="96638">MGTRGLFFIRWKGRYYAYYNHYDSYPEGLGEAIVEKIPATPEEYQEWLENMRQTYNHMSNHFEEQILPVCTEFLQPGGIPTREGRFSRSYLAVDDRLQERPTWDMKNWTGHLFIEWTYTIDLDRELLGVDQSAFFPLAKLPHYVDWHKYLKLDGLHRRIIASDTPADLISNLSKDAGIEIGLNDDLRARYNSFDLTIGLPKNMRENDTRNASRVTLLVATIEAICRAYRDLLDLSYLDWVSTSFPFREIAFAITSAAAGEIAFESPQSLDRRYSLEGFFRIPGNDFINDEHTLLPKFLSECHIPGVRPGSAPESNPFWAGNVLVYLTPRLDLVEVEEASIAAVVDFGLGQGRKSFHAMVFAILDFVLIDVTEGNGRIQIRRTPLTNLIYFDDDTSRFSKGPRSRGAKPTSSKTTAQDDEGEMEESDDGSNVTATLDTESHKAQAGNVGGEMAALLLIYFFDSAMDEHLQGSKSQVFPNEILSTIMEFSDHQTYLSLAKASACCRDFYYRKFRLDDEYAVVDQGNELLMSIYMTLEDLETGKRIPASLGIEKTRKSSYSGESTSRKPTSNEPTLKLNPIIGVKEPNRRSILDSVNFCFTNISLKRSPYPDIKQDMPSQNSFCYIADPDGPRPEKVFQLADYSYLGSFEDAFGRYILGIIEKLPGKIRKFIRMDPGQYACLLPHGYRMLKVEPFYCSGLHMFLRAGSVESEGEWAKTREHALRYLHRRERGDTEFRLETRGCPVIVAFLRRLRLFYYVHQRQSPPVVDTSLPYCVEIAERCMEADPSRRFIELMPGDQPVNLDNEKQREQFEGWINSFYSPSVELVEWDPFTAKHKPLESEAAPNDG</sequence>
<organism evidence="2 3">
    <name type="scientific">Aspergillus pseudoustus</name>
    <dbReference type="NCBI Taxonomy" id="1810923"/>
    <lineage>
        <taxon>Eukaryota</taxon>
        <taxon>Fungi</taxon>
        <taxon>Dikarya</taxon>
        <taxon>Ascomycota</taxon>
        <taxon>Pezizomycotina</taxon>
        <taxon>Eurotiomycetes</taxon>
        <taxon>Eurotiomycetidae</taxon>
        <taxon>Eurotiales</taxon>
        <taxon>Aspergillaceae</taxon>
        <taxon>Aspergillus</taxon>
        <taxon>Aspergillus subgen. Nidulantes</taxon>
    </lineage>
</organism>
<dbReference type="Proteomes" id="UP001610446">
    <property type="component" value="Unassembled WGS sequence"/>
</dbReference>
<keyword evidence="3" id="KW-1185">Reference proteome</keyword>